<gene>
    <name evidence="1" type="ORF">PDJAM_G00162910</name>
</gene>
<dbReference type="Proteomes" id="UP000830395">
    <property type="component" value="Chromosome 26"/>
</dbReference>
<evidence type="ECO:0000313" key="1">
    <source>
        <dbReference type="EMBL" id="MCJ8748260.1"/>
    </source>
</evidence>
<proteinExistence type="predicted"/>
<comment type="caution">
    <text evidence="1">The sequence shown here is derived from an EMBL/GenBank/DDBJ whole genome shotgun (WGS) entry which is preliminary data.</text>
</comment>
<reference evidence="1" key="1">
    <citation type="submission" date="2020-02" db="EMBL/GenBank/DDBJ databases">
        <title>Genome sequencing of the panga catfish, Pangasius djambal.</title>
        <authorList>
            <person name="Wen M."/>
            <person name="Zahm M."/>
            <person name="Roques C."/>
            <person name="Cabau C."/>
            <person name="Klopp C."/>
            <person name="Donnadieu C."/>
            <person name="Jouanno E."/>
            <person name="Avarre J.-C."/>
            <person name="Campet M."/>
            <person name="Ha T."/>
            <person name="Dugue R."/>
            <person name="Lampietro C."/>
            <person name="Louis A."/>
            <person name="Herpin A."/>
            <person name="Echchiki A."/>
            <person name="Berthelot C."/>
            <person name="Parey E."/>
            <person name="Roest-Crollius H."/>
            <person name="Braasch I."/>
            <person name="Postlethwait J.H."/>
            <person name="Bobe J."/>
            <person name="Montfort J."/>
            <person name="Bouchez O."/>
            <person name="Begum T."/>
            <person name="Schartl M."/>
            <person name="Gustiano R."/>
            <person name="Guiguen Y."/>
        </authorList>
    </citation>
    <scope>NUCLEOTIDE SEQUENCE</scope>
    <source>
        <strain evidence="1">Pdj_M5554</strain>
    </source>
</reference>
<accession>A0ACC5ZK50</accession>
<evidence type="ECO:0000313" key="2">
    <source>
        <dbReference type="Proteomes" id="UP000830395"/>
    </source>
</evidence>
<dbReference type="EMBL" id="CM041000">
    <property type="protein sequence ID" value="MCJ8748260.1"/>
    <property type="molecule type" value="Genomic_DNA"/>
</dbReference>
<keyword evidence="2" id="KW-1185">Reference proteome</keyword>
<protein>
    <submittedName>
        <fullName evidence="1">Uncharacterized protein</fullName>
    </submittedName>
</protein>
<organism evidence="1 2">
    <name type="scientific">Pangasius djambal</name>
    <dbReference type="NCBI Taxonomy" id="1691987"/>
    <lineage>
        <taxon>Eukaryota</taxon>
        <taxon>Metazoa</taxon>
        <taxon>Chordata</taxon>
        <taxon>Craniata</taxon>
        <taxon>Vertebrata</taxon>
        <taxon>Euteleostomi</taxon>
        <taxon>Actinopterygii</taxon>
        <taxon>Neopterygii</taxon>
        <taxon>Teleostei</taxon>
        <taxon>Ostariophysi</taxon>
        <taxon>Siluriformes</taxon>
        <taxon>Pangasiidae</taxon>
        <taxon>Pangasius</taxon>
    </lineage>
</organism>
<name>A0ACC5ZK50_9TELE</name>
<sequence>MFSFVYSEMLWISTSCTRRCGVSDAGPARLGCRGSDEITYPTFKHFFLTLAQLWRWDARYLLENVSCLVRDLVQFRRRSEAGILRFQLNALIITTIFIFITPEPVSMFLLRCIVSLILLLLAESGVGPSNSPSSYCTESKECLQFELVCQTEEYEVRHYSPTRWVSTDAEAYLMGVGAAMAFRHLYQYITGTNQAGIQMELTAPVLVEVPEATHTWEPALYTLSFLLPSVFQHDRPPAPTNDKLYFTEMPEMDVYVRSYGGWMLSVSSRLHTHLLTKELQRVNANYNHTHHYAVGYDSPLKLLHRHNEVWYVVNGEPVCNGTMSKPTQNTTANTATAITANTPATRDPTATE</sequence>